<dbReference type="PATRIC" id="fig|1268237.3.peg.199"/>
<dbReference type="Gene3D" id="3.30.450.40">
    <property type="match status" value="1"/>
</dbReference>
<evidence type="ECO:0000256" key="2">
    <source>
        <dbReference type="ARBA" id="ARBA00012528"/>
    </source>
</evidence>
<dbReference type="EC" id="2.7.7.65" evidence="2"/>
<dbReference type="FunFam" id="3.30.70.270:FF:000001">
    <property type="entry name" value="Diguanylate cyclase domain protein"/>
    <property type="match status" value="1"/>
</dbReference>
<dbReference type="GO" id="GO:1902201">
    <property type="term" value="P:negative regulation of bacterial-type flagellum-dependent cell motility"/>
    <property type="evidence" value="ECO:0007669"/>
    <property type="project" value="TreeGrafter"/>
</dbReference>
<dbReference type="InterPro" id="IPR050469">
    <property type="entry name" value="Diguanylate_Cyclase"/>
</dbReference>
<dbReference type="RefSeq" id="WP_005345996.1">
    <property type="nucleotide sequence ID" value="NZ_APVG01000001.1"/>
</dbReference>
<dbReference type="SMART" id="SM00065">
    <property type="entry name" value="GAF"/>
    <property type="match status" value="1"/>
</dbReference>
<protein>
    <recommendedName>
        <fullName evidence="2">diguanylate cyclase</fullName>
        <ecNumber evidence="2">2.7.7.65</ecNumber>
    </recommendedName>
</protein>
<dbReference type="NCBIfam" id="TIGR00254">
    <property type="entry name" value="GGDEF"/>
    <property type="match status" value="1"/>
</dbReference>
<evidence type="ECO:0000259" key="4">
    <source>
        <dbReference type="PROSITE" id="PS50887"/>
    </source>
</evidence>
<dbReference type="EMBL" id="APVG01000001">
    <property type="protein sequence ID" value="ENY73976.1"/>
    <property type="molecule type" value="Genomic_DNA"/>
</dbReference>
<dbReference type="Proteomes" id="UP000023775">
    <property type="component" value="Unassembled WGS sequence"/>
</dbReference>
<comment type="catalytic activity">
    <reaction evidence="3">
        <text>2 GTP = 3',3'-c-di-GMP + 2 diphosphate</text>
        <dbReference type="Rhea" id="RHEA:24898"/>
        <dbReference type="ChEBI" id="CHEBI:33019"/>
        <dbReference type="ChEBI" id="CHEBI:37565"/>
        <dbReference type="ChEBI" id="CHEBI:58805"/>
        <dbReference type="EC" id="2.7.7.65"/>
    </reaction>
</comment>
<evidence type="ECO:0000256" key="3">
    <source>
        <dbReference type="ARBA" id="ARBA00034247"/>
    </source>
</evidence>
<dbReference type="CDD" id="cd01949">
    <property type="entry name" value="GGDEF"/>
    <property type="match status" value="1"/>
</dbReference>
<dbReference type="OrthoDB" id="9803824at2"/>
<sequence>MQEWVPEEYSSLEELCTVVLGAIREKTDAHLVGLVLLAPQQRQLWLTHSGGLVEQCPAGSAYPPAGFLESSLSNGSLRCETFDTLQNELDEVERPLSLIRCAIPLKRTEQLQCAIYLETRRRVDRFAASQRYPLQLLAHYLAAELETRFLSGCIDEERDLLRHARRDLDLSLQVQETFLNLLRSLHEVSVHLAGCGSERELLREAVLQARGKLQIDRLAIFLIDEERRIMRGTWGTDEFGNLTDESTYVSAIPDHPVVQQALSSKDYVVLRDDVPLYYEHRVVGHGWNAMVSLWHDERPIGWIAADNLLHGRPAKNYYCEIFKQFAASLSQLLIRQRTEEALRRLNQELELRVCERTRELAQANQALALANRQLEAMSLEDPLTEIANRRHWDLFLSGSWDRARRDGCRLAVLMLDVDEFKAYNDSLGHPQGDRCLRQLAQLLHRCERRRANLVARYGGEEFAILLYAPSPGEAECLAERIHREIRHLAIPHPGSRVADFVTVSIGFSYVTPLSGDDWRSLMNQADQALYSAKQAGRAQSFSFE</sequence>
<gene>
    <name evidence="5" type="ORF">G114_00990</name>
</gene>
<dbReference type="AlphaFoldDB" id="N9VRM2"/>
<feature type="domain" description="GGDEF" evidence="4">
    <location>
        <begin position="408"/>
        <end position="544"/>
    </location>
</feature>
<dbReference type="InterPro" id="IPR029016">
    <property type="entry name" value="GAF-like_dom_sf"/>
</dbReference>
<dbReference type="InterPro" id="IPR043128">
    <property type="entry name" value="Rev_trsase/Diguanyl_cyclase"/>
</dbReference>
<dbReference type="PANTHER" id="PTHR45138:SF9">
    <property type="entry name" value="DIGUANYLATE CYCLASE DGCM-RELATED"/>
    <property type="match status" value="1"/>
</dbReference>
<organism evidence="5 6">
    <name type="scientific">Aeromonas diversa CDC 2478-85</name>
    <dbReference type="NCBI Taxonomy" id="1268237"/>
    <lineage>
        <taxon>Bacteria</taxon>
        <taxon>Pseudomonadati</taxon>
        <taxon>Pseudomonadota</taxon>
        <taxon>Gammaproteobacteria</taxon>
        <taxon>Aeromonadales</taxon>
        <taxon>Aeromonadaceae</taxon>
        <taxon>Aeromonas</taxon>
    </lineage>
</organism>
<proteinExistence type="predicted"/>
<reference evidence="5 6" key="1">
    <citation type="journal article" date="2013" name="Genome Announc.">
        <title>Draft Genome Sequence of the Aeromonas diversa Type Strain.</title>
        <authorList>
            <person name="Farfan M."/>
            <person name="Spataro N."/>
            <person name="Sanglas A."/>
            <person name="Albarral V."/>
            <person name="Loren J.G."/>
            <person name="Bosch E."/>
            <person name="Fuste M.C."/>
        </authorList>
    </citation>
    <scope>NUCLEOTIDE SEQUENCE [LARGE SCALE GENOMIC DNA]</scope>
    <source>
        <strain evidence="5 6">2478-85</strain>
    </source>
</reference>
<comment type="cofactor">
    <cofactor evidence="1">
        <name>Mg(2+)</name>
        <dbReference type="ChEBI" id="CHEBI:18420"/>
    </cofactor>
</comment>
<dbReference type="InterPro" id="IPR029787">
    <property type="entry name" value="Nucleotide_cyclase"/>
</dbReference>
<dbReference type="eggNOG" id="COG3706">
    <property type="taxonomic scope" value="Bacteria"/>
</dbReference>
<keyword evidence="6" id="KW-1185">Reference proteome</keyword>
<dbReference type="PROSITE" id="PS50887">
    <property type="entry name" value="GGDEF"/>
    <property type="match status" value="1"/>
</dbReference>
<evidence type="ECO:0000313" key="5">
    <source>
        <dbReference type="EMBL" id="ENY73976.1"/>
    </source>
</evidence>
<dbReference type="GO" id="GO:0043709">
    <property type="term" value="P:cell adhesion involved in single-species biofilm formation"/>
    <property type="evidence" value="ECO:0007669"/>
    <property type="project" value="TreeGrafter"/>
</dbReference>
<dbReference type="InterPro" id="IPR000160">
    <property type="entry name" value="GGDEF_dom"/>
</dbReference>
<evidence type="ECO:0000313" key="6">
    <source>
        <dbReference type="Proteomes" id="UP000023775"/>
    </source>
</evidence>
<evidence type="ECO:0000256" key="1">
    <source>
        <dbReference type="ARBA" id="ARBA00001946"/>
    </source>
</evidence>
<dbReference type="SUPFAM" id="SSF55781">
    <property type="entry name" value="GAF domain-like"/>
    <property type="match status" value="2"/>
</dbReference>
<dbReference type="SUPFAM" id="SSF55073">
    <property type="entry name" value="Nucleotide cyclase"/>
    <property type="match status" value="1"/>
</dbReference>
<dbReference type="PANTHER" id="PTHR45138">
    <property type="entry name" value="REGULATORY COMPONENTS OF SENSORY TRANSDUCTION SYSTEM"/>
    <property type="match status" value="1"/>
</dbReference>
<comment type="caution">
    <text evidence="5">The sequence shown here is derived from an EMBL/GenBank/DDBJ whole genome shotgun (WGS) entry which is preliminary data.</text>
</comment>
<dbReference type="Gene3D" id="3.30.70.270">
    <property type="match status" value="1"/>
</dbReference>
<accession>N9VRM2</accession>
<name>N9VRM2_9GAMM</name>
<dbReference type="SMART" id="SM00267">
    <property type="entry name" value="GGDEF"/>
    <property type="match status" value="1"/>
</dbReference>
<dbReference type="GO" id="GO:0052621">
    <property type="term" value="F:diguanylate cyclase activity"/>
    <property type="evidence" value="ECO:0007669"/>
    <property type="project" value="UniProtKB-EC"/>
</dbReference>
<dbReference type="Pfam" id="PF01590">
    <property type="entry name" value="GAF"/>
    <property type="match status" value="1"/>
</dbReference>
<dbReference type="GO" id="GO:0005886">
    <property type="term" value="C:plasma membrane"/>
    <property type="evidence" value="ECO:0007669"/>
    <property type="project" value="TreeGrafter"/>
</dbReference>
<dbReference type="Pfam" id="PF00990">
    <property type="entry name" value="GGDEF"/>
    <property type="match status" value="1"/>
</dbReference>
<dbReference type="InterPro" id="IPR003018">
    <property type="entry name" value="GAF"/>
</dbReference>